<dbReference type="PROSITE" id="PS51186">
    <property type="entry name" value="GNAT"/>
    <property type="match status" value="1"/>
</dbReference>
<dbReference type="OrthoDB" id="9802340at2"/>
<evidence type="ECO:0000259" key="1">
    <source>
        <dbReference type="PROSITE" id="PS51186"/>
    </source>
</evidence>
<proteinExistence type="predicted"/>
<dbReference type="EMBL" id="WBOS01000006">
    <property type="protein sequence ID" value="KAB2334406.1"/>
    <property type="molecule type" value="Genomic_DNA"/>
</dbReference>
<keyword evidence="3" id="KW-1185">Reference proteome</keyword>
<organism evidence="2 3">
    <name type="scientific">Cytobacillus depressus</name>
    <dbReference type="NCBI Taxonomy" id="1602942"/>
    <lineage>
        <taxon>Bacteria</taxon>
        <taxon>Bacillati</taxon>
        <taxon>Bacillota</taxon>
        <taxon>Bacilli</taxon>
        <taxon>Bacillales</taxon>
        <taxon>Bacillaceae</taxon>
        <taxon>Cytobacillus</taxon>
    </lineage>
</organism>
<comment type="caution">
    <text evidence="2">The sequence shown here is derived from an EMBL/GenBank/DDBJ whole genome shotgun (WGS) entry which is preliminary data.</text>
</comment>
<dbReference type="PANTHER" id="PTHR43415:SF3">
    <property type="entry name" value="GNAT-FAMILY ACETYLTRANSFERASE"/>
    <property type="match status" value="1"/>
</dbReference>
<dbReference type="GO" id="GO:0016747">
    <property type="term" value="F:acyltransferase activity, transferring groups other than amino-acyl groups"/>
    <property type="evidence" value="ECO:0007669"/>
    <property type="project" value="InterPro"/>
</dbReference>
<evidence type="ECO:0000313" key="2">
    <source>
        <dbReference type="EMBL" id="KAB2334406.1"/>
    </source>
</evidence>
<evidence type="ECO:0000313" key="3">
    <source>
        <dbReference type="Proteomes" id="UP000481030"/>
    </source>
</evidence>
<dbReference type="InterPro" id="IPR016181">
    <property type="entry name" value="Acyl_CoA_acyltransferase"/>
</dbReference>
<dbReference type="Pfam" id="PF00583">
    <property type="entry name" value="Acetyltransf_1"/>
    <property type="match status" value="1"/>
</dbReference>
<gene>
    <name evidence="2" type="ORF">F7731_14380</name>
</gene>
<dbReference type="Proteomes" id="UP000481030">
    <property type="component" value="Unassembled WGS sequence"/>
</dbReference>
<dbReference type="Gene3D" id="3.40.630.30">
    <property type="match status" value="1"/>
</dbReference>
<name>A0A6L3V383_9BACI</name>
<dbReference type="CDD" id="cd04301">
    <property type="entry name" value="NAT_SF"/>
    <property type="match status" value="1"/>
</dbReference>
<protein>
    <submittedName>
        <fullName evidence="2">N-acetyltransferase</fullName>
    </submittedName>
</protein>
<dbReference type="PANTHER" id="PTHR43415">
    <property type="entry name" value="SPERMIDINE N(1)-ACETYLTRANSFERASE"/>
    <property type="match status" value="1"/>
</dbReference>
<keyword evidence="2" id="KW-0808">Transferase</keyword>
<dbReference type="InterPro" id="IPR000182">
    <property type="entry name" value="GNAT_dom"/>
</dbReference>
<feature type="domain" description="N-acetyltransferase" evidence="1">
    <location>
        <begin position="15"/>
        <end position="182"/>
    </location>
</feature>
<sequence length="184" mass="21178">MGGKCVSVFKNNEKYTIRTGKVEDAEAVLEIQKSVIAEGDYLISVSEEFIQTLEQQREWIQGLLENRIETLIVAEINGEVVGWIVFLSQYRKRLSHTGSFGMMISKRYRGMGIGKMLIRALLDWAEKNPLIEKVCLGVFSTNHRAISLYKSMGFVEEGRKIKEIKINENEYVDDILMYKFVNKN</sequence>
<dbReference type="AlphaFoldDB" id="A0A6L3V383"/>
<dbReference type="SUPFAM" id="SSF55729">
    <property type="entry name" value="Acyl-CoA N-acyltransferases (Nat)"/>
    <property type="match status" value="1"/>
</dbReference>
<accession>A0A6L3V383</accession>
<reference evidence="2 3" key="1">
    <citation type="journal article" date="2016" name="Antonie Van Leeuwenhoek">
        <title>Bacillus depressus sp. nov., isolated from soil of a sunflower field.</title>
        <authorList>
            <person name="Wei X."/>
            <person name="Xin D."/>
            <person name="Xin Y."/>
            <person name="Zhang H."/>
            <person name="Wang T."/>
            <person name="Zhang J."/>
        </authorList>
    </citation>
    <scope>NUCLEOTIDE SEQUENCE [LARGE SCALE GENOMIC DNA]</scope>
    <source>
        <strain evidence="2 3">BZ1</strain>
    </source>
</reference>